<proteinExistence type="predicted"/>
<dbReference type="InterPro" id="IPR036047">
    <property type="entry name" value="F-box-like_dom_sf"/>
</dbReference>
<organism evidence="2 5">
    <name type="scientific">Medicago truncatula</name>
    <name type="common">Barrel medic</name>
    <name type="synonym">Medicago tribuloides</name>
    <dbReference type="NCBI Taxonomy" id="3880"/>
    <lineage>
        <taxon>Eukaryota</taxon>
        <taxon>Viridiplantae</taxon>
        <taxon>Streptophyta</taxon>
        <taxon>Embryophyta</taxon>
        <taxon>Tracheophyta</taxon>
        <taxon>Spermatophyta</taxon>
        <taxon>Magnoliopsida</taxon>
        <taxon>eudicotyledons</taxon>
        <taxon>Gunneridae</taxon>
        <taxon>Pentapetalae</taxon>
        <taxon>rosids</taxon>
        <taxon>fabids</taxon>
        <taxon>Fabales</taxon>
        <taxon>Fabaceae</taxon>
        <taxon>Papilionoideae</taxon>
        <taxon>50 kb inversion clade</taxon>
        <taxon>NPAAA clade</taxon>
        <taxon>Hologalegina</taxon>
        <taxon>IRL clade</taxon>
        <taxon>Trifolieae</taxon>
        <taxon>Medicago</taxon>
    </lineage>
</organism>
<reference evidence="2 5" key="1">
    <citation type="journal article" date="2011" name="Nature">
        <title>The Medicago genome provides insight into the evolution of rhizobial symbioses.</title>
        <authorList>
            <person name="Young N.D."/>
            <person name="Debelle F."/>
            <person name="Oldroyd G.E."/>
            <person name="Geurts R."/>
            <person name="Cannon S.B."/>
            <person name="Udvardi M.K."/>
            <person name="Benedito V.A."/>
            <person name="Mayer K.F."/>
            <person name="Gouzy J."/>
            <person name="Schoof H."/>
            <person name="Van de Peer Y."/>
            <person name="Proost S."/>
            <person name="Cook D.R."/>
            <person name="Meyers B.C."/>
            <person name="Spannagl M."/>
            <person name="Cheung F."/>
            <person name="De Mita S."/>
            <person name="Krishnakumar V."/>
            <person name="Gundlach H."/>
            <person name="Zhou S."/>
            <person name="Mudge J."/>
            <person name="Bharti A.K."/>
            <person name="Murray J.D."/>
            <person name="Naoumkina M.A."/>
            <person name="Rosen B."/>
            <person name="Silverstein K.A."/>
            <person name="Tang H."/>
            <person name="Rombauts S."/>
            <person name="Zhao P.X."/>
            <person name="Zhou P."/>
            <person name="Barbe V."/>
            <person name="Bardou P."/>
            <person name="Bechner M."/>
            <person name="Bellec A."/>
            <person name="Berger A."/>
            <person name="Berges H."/>
            <person name="Bidwell S."/>
            <person name="Bisseling T."/>
            <person name="Choisne N."/>
            <person name="Couloux A."/>
            <person name="Denny R."/>
            <person name="Deshpande S."/>
            <person name="Dai X."/>
            <person name="Doyle J.J."/>
            <person name="Dudez A.M."/>
            <person name="Farmer A.D."/>
            <person name="Fouteau S."/>
            <person name="Franken C."/>
            <person name="Gibelin C."/>
            <person name="Gish J."/>
            <person name="Goldstein S."/>
            <person name="Gonzalez A.J."/>
            <person name="Green P.J."/>
            <person name="Hallab A."/>
            <person name="Hartog M."/>
            <person name="Hua A."/>
            <person name="Humphray S.J."/>
            <person name="Jeong D.H."/>
            <person name="Jing Y."/>
            <person name="Jocker A."/>
            <person name="Kenton S.M."/>
            <person name="Kim D.J."/>
            <person name="Klee K."/>
            <person name="Lai H."/>
            <person name="Lang C."/>
            <person name="Lin S."/>
            <person name="Macmil S.L."/>
            <person name="Magdelenat G."/>
            <person name="Matthews L."/>
            <person name="McCorrison J."/>
            <person name="Monaghan E.L."/>
            <person name="Mun J.H."/>
            <person name="Najar F.Z."/>
            <person name="Nicholson C."/>
            <person name="Noirot C."/>
            <person name="O'Bleness M."/>
            <person name="Paule C.R."/>
            <person name="Poulain J."/>
            <person name="Prion F."/>
            <person name="Qin B."/>
            <person name="Qu C."/>
            <person name="Retzel E.F."/>
            <person name="Riddle C."/>
            <person name="Sallet E."/>
            <person name="Samain S."/>
            <person name="Samson N."/>
            <person name="Sanders I."/>
            <person name="Saurat O."/>
            <person name="Scarpelli C."/>
            <person name="Schiex T."/>
            <person name="Segurens B."/>
            <person name="Severin A.J."/>
            <person name="Sherrier D.J."/>
            <person name="Shi R."/>
            <person name="Sims S."/>
            <person name="Singer S.R."/>
            <person name="Sinharoy S."/>
            <person name="Sterck L."/>
            <person name="Viollet A."/>
            <person name="Wang B.B."/>
            <person name="Wang K."/>
            <person name="Wang M."/>
            <person name="Wang X."/>
            <person name="Warfsmann J."/>
            <person name="Weissenbach J."/>
            <person name="White D.D."/>
            <person name="White J.D."/>
            <person name="Wiley G.B."/>
            <person name="Wincker P."/>
            <person name="Xing Y."/>
            <person name="Yang L."/>
            <person name="Yao Z."/>
            <person name="Ying F."/>
            <person name="Zhai J."/>
            <person name="Zhou L."/>
            <person name="Zuber A."/>
            <person name="Denarie J."/>
            <person name="Dixon R.A."/>
            <person name="May G.D."/>
            <person name="Schwartz D.C."/>
            <person name="Rogers J."/>
            <person name="Quetier F."/>
            <person name="Town C.D."/>
            <person name="Roe B.A."/>
        </authorList>
    </citation>
    <scope>NUCLEOTIDE SEQUENCE [LARGE SCALE GENOMIC DNA]</scope>
    <source>
        <strain evidence="2">A17</strain>
        <strain evidence="4 5">cv. Jemalong A17</strain>
    </source>
</reference>
<evidence type="ECO:0000313" key="4">
    <source>
        <dbReference type="EnsemblPlants" id="KEH39880"/>
    </source>
</evidence>
<reference evidence="2 5" key="2">
    <citation type="journal article" date="2014" name="BMC Genomics">
        <title>An improved genome release (version Mt4.0) for the model legume Medicago truncatula.</title>
        <authorList>
            <person name="Tang H."/>
            <person name="Krishnakumar V."/>
            <person name="Bidwell S."/>
            <person name="Rosen B."/>
            <person name="Chan A."/>
            <person name="Zhou S."/>
            <person name="Gentzbittel L."/>
            <person name="Childs K.L."/>
            <person name="Yandell M."/>
            <person name="Gundlach H."/>
            <person name="Mayer K.F."/>
            <person name="Schwartz D.C."/>
            <person name="Town C.D."/>
        </authorList>
    </citation>
    <scope>GENOME REANNOTATION</scope>
    <source>
        <strain evidence="2">A17</strain>
        <strain evidence="4 5">cv. Jemalong A17</strain>
    </source>
</reference>
<dbReference type="EnsemblPlants" id="KEH39880">
    <property type="protein sequence ID" value="KEH39880"/>
    <property type="gene ID" value="MTR_1g013580"/>
</dbReference>
<dbReference type="Gene3D" id="3.80.10.10">
    <property type="entry name" value="Ribonuclease Inhibitor"/>
    <property type="match status" value="1"/>
</dbReference>
<dbReference type="CDD" id="cd22160">
    <property type="entry name" value="F-box_AtFBL13-like"/>
    <property type="match status" value="1"/>
</dbReference>
<dbReference type="InterPro" id="IPR032675">
    <property type="entry name" value="LRR_dom_sf"/>
</dbReference>
<dbReference type="SUPFAM" id="SSF52047">
    <property type="entry name" value="RNI-like"/>
    <property type="match status" value="1"/>
</dbReference>
<evidence type="ECO:0000313" key="5">
    <source>
        <dbReference type="Proteomes" id="UP000002051"/>
    </source>
</evidence>
<dbReference type="Proteomes" id="UP000002051">
    <property type="component" value="Unassembled WGS sequence"/>
</dbReference>
<dbReference type="PANTHER" id="PTHR31639:SF93">
    <property type="entry name" value="F-BOX_FBD_LRR PROTEIN"/>
    <property type="match status" value="1"/>
</dbReference>
<dbReference type="STRING" id="3880.A0A072VP43"/>
<dbReference type="Gramene" id="rna444">
    <property type="protein sequence ID" value="RHN77037.1"/>
    <property type="gene ID" value="gene444"/>
</dbReference>
<dbReference type="EMBL" id="PSQE01000001">
    <property type="protein sequence ID" value="RHN77037.1"/>
    <property type="molecule type" value="Genomic_DNA"/>
</dbReference>
<dbReference type="InterPro" id="IPR053781">
    <property type="entry name" value="F-box_AtFBL13-like"/>
</dbReference>
<evidence type="ECO:0000313" key="3">
    <source>
        <dbReference type="EMBL" id="RHN77037.1"/>
    </source>
</evidence>
<dbReference type="Gene3D" id="1.20.1280.50">
    <property type="match status" value="1"/>
</dbReference>
<feature type="domain" description="F-box" evidence="1">
    <location>
        <begin position="18"/>
        <end position="66"/>
    </location>
</feature>
<dbReference type="HOGENOM" id="CLU_010721_0_1_1"/>
<reference evidence="3" key="5">
    <citation type="journal article" date="2018" name="Nat. Plants">
        <title>Whole-genome landscape of Medicago truncatula symbiotic genes.</title>
        <authorList>
            <person name="Pecrix Y."/>
            <person name="Gamas P."/>
            <person name="Carrere S."/>
        </authorList>
    </citation>
    <scope>NUCLEOTIDE SEQUENCE</scope>
    <source>
        <tissue evidence="3">Leaves</tissue>
    </source>
</reference>
<dbReference type="KEGG" id="mtr:25481960"/>
<dbReference type="InterPro" id="IPR001810">
    <property type="entry name" value="F-box_dom"/>
</dbReference>
<gene>
    <name evidence="4" type="primary">25481960</name>
    <name evidence="2" type="ordered locus">MTR_1g013580</name>
    <name evidence="3" type="ORF">MtrunA17_Chr1g0150401</name>
</gene>
<dbReference type="AlphaFoldDB" id="A0A072VP43"/>
<dbReference type="Pfam" id="PF24758">
    <property type="entry name" value="LRR_At5g56370"/>
    <property type="match status" value="1"/>
</dbReference>
<evidence type="ECO:0000313" key="6">
    <source>
        <dbReference type="Proteomes" id="UP000265566"/>
    </source>
</evidence>
<dbReference type="InterPro" id="IPR055411">
    <property type="entry name" value="LRR_FXL15/At3g58940/PEG3-like"/>
</dbReference>
<dbReference type="OrthoDB" id="1411575at2759"/>
<name>A0A072VP43_MEDTR</name>
<dbReference type="PROSITE" id="PS50181">
    <property type="entry name" value="FBOX"/>
    <property type="match status" value="1"/>
</dbReference>
<evidence type="ECO:0000259" key="1">
    <source>
        <dbReference type="PROSITE" id="PS50181"/>
    </source>
</evidence>
<protein>
    <submittedName>
        <fullName evidence="2">F-box/FBD-like domain protein</fullName>
    </submittedName>
    <submittedName>
        <fullName evidence="3">Putative F-box domain, leucine-rich repeat domain, L domain-containing protein</fullName>
    </submittedName>
</protein>
<sequence length="436" mass="50706">MGRKRSKSTCLIVKDAYLDRISCLPDHVIDQILSYLPIKEAVRTSILSSKWSNKWYTLPNLVFDKHCISDTDSQDPSVINNKFLRIVDHVLLLHYGPINKFQIRDYYCNLISLSSMTDIQRWIIHLTRRPIKEFVLHIWLDERYKIPWCLFSCQSLHHLELKCCWLKPPTTFEGFKNLKSLELSHVTMTQDSFENMISNSPFLEKLMLFNLDGFSQINIHGPNLKVAHISGEFEDISFENTFRLVELTMYLDYGCNLVKLRGCSSNLLRFFVHLPHIQSLEIHHYFLEYLAAGVVPIKLPTPCINLRHLSLCIDFDDLKKILAALCLLKSSPNLRKLEIIAPEELTGLLTSTSYCWENIFSEPTMPIEVRHVRMHGISGFKSELDFIRFLLLYSPVLEKMIVEPDLNAKPELLTELVRFKRASRQAEVIYNVENSS</sequence>
<dbReference type="PANTHER" id="PTHR31639">
    <property type="entry name" value="F-BOX PROTEIN-LIKE"/>
    <property type="match status" value="1"/>
</dbReference>
<dbReference type="SMART" id="SM00256">
    <property type="entry name" value="FBOX"/>
    <property type="match status" value="1"/>
</dbReference>
<reference evidence="6" key="4">
    <citation type="journal article" date="2018" name="Nat. Plants">
        <title>Whole-genome landscape of Medicago truncatula symbiotic genes.</title>
        <authorList>
            <person name="Pecrix Y."/>
            <person name="Staton S.E."/>
            <person name="Sallet E."/>
            <person name="Lelandais-Briere C."/>
            <person name="Moreau S."/>
            <person name="Carrere S."/>
            <person name="Blein T."/>
            <person name="Jardinaud M.F."/>
            <person name="Latrasse D."/>
            <person name="Zouine M."/>
            <person name="Zahm M."/>
            <person name="Kreplak J."/>
            <person name="Mayjonade B."/>
            <person name="Satge C."/>
            <person name="Perez M."/>
            <person name="Cauet S."/>
            <person name="Marande W."/>
            <person name="Chantry-Darmon C."/>
            <person name="Lopez-Roques C."/>
            <person name="Bouchez O."/>
            <person name="Berard A."/>
            <person name="Debelle F."/>
            <person name="Munos S."/>
            <person name="Bendahmane A."/>
            <person name="Berges H."/>
            <person name="Niebel A."/>
            <person name="Buitink J."/>
            <person name="Frugier F."/>
            <person name="Benhamed M."/>
            <person name="Crespi M."/>
            <person name="Gouzy J."/>
            <person name="Gamas P."/>
        </authorList>
    </citation>
    <scope>NUCLEOTIDE SEQUENCE [LARGE SCALE GENOMIC DNA]</scope>
    <source>
        <strain evidence="6">cv. Jemalong A17</strain>
    </source>
</reference>
<evidence type="ECO:0000313" key="2">
    <source>
        <dbReference type="EMBL" id="KEH39880.1"/>
    </source>
</evidence>
<keyword evidence="5" id="KW-1185">Reference proteome</keyword>
<dbReference type="EMBL" id="CM001217">
    <property type="protein sequence ID" value="KEH39880.1"/>
    <property type="molecule type" value="Genomic_DNA"/>
</dbReference>
<dbReference type="Pfam" id="PF00646">
    <property type="entry name" value="F-box"/>
    <property type="match status" value="1"/>
</dbReference>
<accession>A0A072VP43</accession>
<dbReference type="SUPFAM" id="SSF81383">
    <property type="entry name" value="F-box domain"/>
    <property type="match status" value="1"/>
</dbReference>
<reference evidence="4" key="3">
    <citation type="submission" date="2015-04" db="UniProtKB">
        <authorList>
            <consortium name="EnsemblPlants"/>
        </authorList>
    </citation>
    <scope>IDENTIFICATION</scope>
    <source>
        <strain evidence="4">cv. Jemalong A17</strain>
    </source>
</reference>
<dbReference type="Proteomes" id="UP000265566">
    <property type="component" value="Chromosome 1"/>
</dbReference>